<dbReference type="HOGENOM" id="CLU_088965_4_1_6"/>
<feature type="domain" description="Fimbrial-type adhesion" evidence="2">
    <location>
        <begin position="31"/>
        <end position="175"/>
    </location>
</feature>
<accession>A0A140NNH6</accession>
<evidence type="ECO:0000313" key="3">
    <source>
        <dbReference type="EMBL" id="AFH95029.1"/>
    </source>
</evidence>
<dbReference type="InterPro" id="IPR036937">
    <property type="entry name" value="Adhesion_dom_fimbrial_sf"/>
</dbReference>
<dbReference type="AlphaFoldDB" id="A0A140NNH6"/>
<evidence type="ECO:0000256" key="1">
    <source>
        <dbReference type="SAM" id="SignalP"/>
    </source>
</evidence>
<dbReference type="PANTHER" id="PTHR33420">
    <property type="entry name" value="FIMBRIAL SUBUNIT ELFA-RELATED"/>
    <property type="match status" value="1"/>
</dbReference>
<gene>
    <name evidence="3" type="ordered locus">S70_16070</name>
</gene>
<dbReference type="GeneID" id="93520152"/>
<dbReference type="PANTHER" id="PTHR33420:SF11">
    <property type="entry name" value="FIMBRIAL-LIKE PROTEIN"/>
    <property type="match status" value="1"/>
</dbReference>
<proteinExistence type="predicted"/>
<name>A0A140NNH6_PROSM</name>
<feature type="chain" id="PRO_5007303763" evidence="1">
    <location>
        <begin position="24"/>
        <end position="176"/>
    </location>
</feature>
<reference evidence="3 4" key="1">
    <citation type="journal article" date="2012" name="J. Bacteriol.">
        <title>Complete Genome Sequence of Providencia stuartii Clinical Isolate MRSN 2154.</title>
        <authorList>
            <person name="Clifford R.J."/>
            <person name="Hang J."/>
            <person name="Riley M.C."/>
            <person name="Onmus-Leone F."/>
            <person name="Kuschner R.A."/>
            <person name="Lesho E.P."/>
            <person name="Waterman P.E."/>
        </authorList>
    </citation>
    <scope>NUCLEOTIDE SEQUENCE [LARGE SCALE GENOMIC DNA]</scope>
    <source>
        <strain evidence="3 4">MRSN 2154</strain>
    </source>
</reference>
<dbReference type="Gene3D" id="2.60.40.1090">
    <property type="entry name" value="Fimbrial-type adhesion domain"/>
    <property type="match status" value="1"/>
</dbReference>
<dbReference type="SUPFAM" id="SSF49401">
    <property type="entry name" value="Bacterial adhesins"/>
    <property type="match status" value="1"/>
</dbReference>
<dbReference type="RefSeq" id="WP_004917888.1">
    <property type="nucleotide sequence ID" value="NC_017731.1"/>
</dbReference>
<feature type="signal peptide" evidence="1">
    <location>
        <begin position="1"/>
        <end position="23"/>
    </location>
</feature>
<organism evidence="3 4">
    <name type="scientific">Providencia stuartii (strain MRSN 2154)</name>
    <dbReference type="NCBI Taxonomy" id="1157951"/>
    <lineage>
        <taxon>Bacteria</taxon>
        <taxon>Pseudomonadati</taxon>
        <taxon>Pseudomonadota</taxon>
        <taxon>Gammaproteobacteria</taxon>
        <taxon>Enterobacterales</taxon>
        <taxon>Morganellaceae</taxon>
        <taxon>Providencia</taxon>
    </lineage>
</organism>
<dbReference type="GO" id="GO:0043709">
    <property type="term" value="P:cell adhesion involved in single-species biofilm formation"/>
    <property type="evidence" value="ECO:0007669"/>
    <property type="project" value="TreeGrafter"/>
</dbReference>
<dbReference type="KEGG" id="psi:S70_16070"/>
<dbReference type="Pfam" id="PF00419">
    <property type="entry name" value="Fimbrial"/>
    <property type="match status" value="1"/>
</dbReference>
<reference evidence="4" key="2">
    <citation type="submission" date="2012-04" db="EMBL/GenBank/DDBJ databases">
        <title>Complete genome sequence of Providencia stuartii clinical isolate MRSN 2154.</title>
        <authorList>
            <person name="Clifford R.J."/>
            <person name="Hang J."/>
            <person name="Riley M.C."/>
            <person name="Onmus-Leone F."/>
            <person name="Kuschner R.A."/>
            <person name="Lesho E.P."/>
            <person name="Waterman P.E."/>
        </authorList>
    </citation>
    <scope>NUCLEOTIDE SEQUENCE [LARGE SCALE GENOMIC DNA]</scope>
    <source>
        <strain evidence="4">MRSN 2154</strain>
    </source>
</reference>
<dbReference type="InterPro" id="IPR050263">
    <property type="entry name" value="Bact_Fimbrial_Adh_Pro"/>
</dbReference>
<dbReference type="InterPro" id="IPR008966">
    <property type="entry name" value="Adhesion_dom_sf"/>
</dbReference>
<dbReference type="EMBL" id="CP003488">
    <property type="protein sequence ID" value="AFH95029.1"/>
    <property type="molecule type" value="Genomic_DNA"/>
</dbReference>
<protein>
    <submittedName>
        <fullName evidence="3">Fimbrial protein domain-containing protein</fullName>
    </submittedName>
</protein>
<dbReference type="GO" id="GO:0009289">
    <property type="term" value="C:pilus"/>
    <property type="evidence" value="ECO:0007669"/>
    <property type="project" value="InterPro"/>
</dbReference>
<keyword evidence="1" id="KW-0732">Signal</keyword>
<sequence>MKENMYYTTMAFLISGVLSFAHADEETGLLTIQGEITDAACAIATGSKEQSIDLGTIPISLIKQDGKGPEKSFSIHLINCNLIRHNSQNQLWNAVELTFDGPSEDNIFSIFGDAQGVGLSLRNSSDINIIPGRPVSKIDITPPSMRLDYHVRLVSNTKPLQSGSYYSAIRFKLEYY</sequence>
<evidence type="ECO:0000313" key="4">
    <source>
        <dbReference type="Proteomes" id="UP000005012"/>
    </source>
</evidence>
<evidence type="ECO:0000259" key="2">
    <source>
        <dbReference type="Pfam" id="PF00419"/>
    </source>
</evidence>
<dbReference type="OrthoDB" id="6986861at2"/>
<dbReference type="InterPro" id="IPR000259">
    <property type="entry name" value="Adhesion_dom_fimbrial"/>
</dbReference>
<dbReference type="Proteomes" id="UP000005012">
    <property type="component" value="Chromosome"/>
</dbReference>